<accession>A0A811Y4F2</accession>
<keyword evidence="2" id="KW-1185">Reference proteome</keyword>
<proteinExistence type="predicted"/>
<sequence length="98" mass="11366">MSFFREILASLNAEKHPTVWTDHIFLIHSRVDDQVLLLPNHFRMVGKLLQEDVFQALGIEDDISGRKPRVLRENNEVQHPGCLFCEVRPMIPPPCLHL</sequence>
<comment type="caution">
    <text evidence="1">The sequence shown here is derived from an EMBL/GenBank/DDBJ whole genome shotgun (WGS) entry which is preliminary data.</text>
</comment>
<reference evidence="1" key="1">
    <citation type="submission" date="2020-12" db="EMBL/GenBank/DDBJ databases">
        <authorList>
            <consortium name="Molecular Ecology Group"/>
        </authorList>
    </citation>
    <scope>NUCLEOTIDE SEQUENCE</scope>
    <source>
        <strain evidence="1">TBG_1078</strain>
    </source>
</reference>
<name>A0A811Y4F2_NYCPR</name>
<evidence type="ECO:0000313" key="1">
    <source>
        <dbReference type="EMBL" id="CAD7672469.1"/>
    </source>
</evidence>
<gene>
    <name evidence="1" type="ORF">NYPRO_LOCUS5264</name>
</gene>
<dbReference type="AlphaFoldDB" id="A0A811Y4F2"/>
<organism evidence="1 2">
    <name type="scientific">Nyctereutes procyonoides</name>
    <name type="common">Raccoon dog</name>
    <name type="synonym">Canis procyonoides</name>
    <dbReference type="NCBI Taxonomy" id="34880"/>
    <lineage>
        <taxon>Eukaryota</taxon>
        <taxon>Metazoa</taxon>
        <taxon>Chordata</taxon>
        <taxon>Craniata</taxon>
        <taxon>Vertebrata</taxon>
        <taxon>Euteleostomi</taxon>
        <taxon>Mammalia</taxon>
        <taxon>Eutheria</taxon>
        <taxon>Laurasiatheria</taxon>
        <taxon>Carnivora</taxon>
        <taxon>Caniformia</taxon>
        <taxon>Canidae</taxon>
        <taxon>Nyctereutes</taxon>
    </lineage>
</organism>
<evidence type="ECO:0000313" key="2">
    <source>
        <dbReference type="Proteomes" id="UP000645828"/>
    </source>
</evidence>
<dbReference type="EMBL" id="CAJHUB010000666">
    <property type="protein sequence ID" value="CAD7672469.1"/>
    <property type="molecule type" value="Genomic_DNA"/>
</dbReference>
<protein>
    <submittedName>
        <fullName evidence="1">(raccoon dog) hypothetical protein</fullName>
    </submittedName>
</protein>
<dbReference type="Proteomes" id="UP000645828">
    <property type="component" value="Unassembled WGS sequence"/>
</dbReference>